<dbReference type="PROSITE" id="PS00059">
    <property type="entry name" value="ADH_ZINC"/>
    <property type="match status" value="1"/>
</dbReference>
<dbReference type="SUPFAM" id="SSF50129">
    <property type="entry name" value="GroES-like"/>
    <property type="match status" value="1"/>
</dbReference>
<dbReference type="EC" id="1.1.99.-" evidence="8"/>
<dbReference type="PANTHER" id="PTHR43880:SF12">
    <property type="entry name" value="ALCOHOL DEHYDROGENASE CLASS-3"/>
    <property type="match status" value="1"/>
</dbReference>
<dbReference type="InterPro" id="IPR002328">
    <property type="entry name" value="ADH_Zn_CS"/>
</dbReference>
<dbReference type="InterPro" id="IPR013149">
    <property type="entry name" value="ADH-like_C"/>
</dbReference>
<feature type="domain" description="Enoyl reductase (ER)" evidence="7">
    <location>
        <begin position="29"/>
        <end position="374"/>
    </location>
</feature>
<evidence type="ECO:0000256" key="6">
    <source>
        <dbReference type="RuleBase" id="RU361277"/>
    </source>
</evidence>
<evidence type="ECO:0000256" key="2">
    <source>
        <dbReference type="ARBA" id="ARBA00022723"/>
    </source>
</evidence>
<dbReference type="Proteomes" id="UP000295117">
    <property type="component" value="Unassembled WGS sequence"/>
</dbReference>
<dbReference type="EMBL" id="PECH01000010">
    <property type="protein sequence ID" value="TDZ77509.1"/>
    <property type="molecule type" value="Genomic_DNA"/>
</dbReference>
<keyword evidence="5" id="KW-0520">NAD</keyword>
<name>A0A4R8RU39_9MYCO</name>
<comment type="cofactor">
    <cofactor evidence="6">
        <name>Zn(2+)</name>
        <dbReference type="ChEBI" id="CHEBI:29105"/>
    </cofactor>
</comment>
<dbReference type="InterPro" id="IPR036291">
    <property type="entry name" value="NAD(P)-bd_dom_sf"/>
</dbReference>
<gene>
    <name evidence="8" type="ORF">DE4585_04904</name>
</gene>
<evidence type="ECO:0000313" key="8">
    <source>
        <dbReference type="EMBL" id="TDZ77509.1"/>
    </source>
</evidence>
<dbReference type="GO" id="GO:0046294">
    <property type="term" value="P:formaldehyde catabolic process"/>
    <property type="evidence" value="ECO:0007669"/>
    <property type="project" value="TreeGrafter"/>
</dbReference>
<organism evidence="8 9">
    <name type="scientific">Mycobacteroides salmoniphilum</name>
    <dbReference type="NCBI Taxonomy" id="404941"/>
    <lineage>
        <taxon>Bacteria</taxon>
        <taxon>Bacillati</taxon>
        <taxon>Actinomycetota</taxon>
        <taxon>Actinomycetes</taxon>
        <taxon>Mycobacteriales</taxon>
        <taxon>Mycobacteriaceae</taxon>
        <taxon>Mycobacteroides</taxon>
    </lineage>
</organism>
<evidence type="ECO:0000256" key="4">
    <source>
        <dbReference type="ARBA" id="ARBA00023002"/>
    </source>
</evidence>
<dbReference type="InterPro" id="IPR013154">
    <property type="entry name" value="ADH-like_N"/>
</dbReference>
<dbReference type="GO" id="GO:0008270">
    <property type="term" value="F:zinc ion binding"/>
    <property type="evidence" value="ECO:0007669"/>
    <property type="project" value="InterPro"/>
</dbReference>
<dbReference type="PANTHER" id="PTHR43880">
    <property type="entry name" value="ALCOHOL DEHYDROGENASE"/>
    <property type="match status" value="1"/>
</dbReference>
<reference evidence="8 9" key="1">
    <citation type="journal article" date="2019" name="Sci. Rep.">
        <title>Extended insight into the Mycobacterium chelonae-abscessus complex through whole genome sequencing of Mycobacterium salmoniphilum outbreak and Mycobacterium salmoniphilum-like strains.</title>
        <authorList>
            <person name="Behra P.R.K."/>
            <person name="Das S."/>
            <person name="Pettersson B.M.F."/>
            <person name="Shirreff L."/>
            <person name="DuCote T."/>
            <person name="Jacobsson K.G."/>
            <person name="Ennis D.G."/>
            <person name="Kirsebom L.A."/>
        </authorList>
    </citation>
    <scope>NUCLEOTIDE SEQUENCE [LARGE SCALE GENOMIC DNA]</scope>
    <source>
        <strain evidence="8 9">DE 4585</strain>
    </source>
</reference>
<dbReference type="Pfam" id="PF00107">
    <property type="entry name" value="ADH_zinc_N"/>
    <property type="match status" value="1"/>
</dbReference>
<evidence type="ECO:0000256" key="5">
    <source>
        <dbReference type="ARBA" id="ARBA00023027"/>
    </source>
</evidence>
<evidence type="ECO:0000313" key="9">
    <source>
        <dbReference type="Proteomes" id="UP000295117"/>
    </source>
</evidence>
<keyword evidence="4 8" id="KW-0560">Oxidoreductase</keyword>
<accession>A0A4R8RU39</accession>
<evidence type="ECO:0000256" key="1">
    <source>
        <dbReference type="ARBA" id="ARBA00008072"/>
    </source>
</evidence>
<dbReference type="GO" id="GO:0005829">
    <property type="term" value="C:cytosol"/>
    <property type="evidence" value="ECO:0007669"/>
    <property type="project" value="TreeGrafter"/>
</dbReference>
<dbReference type="InterPro" id="IPR020843">
    <property type="entry name" value="ER"/>
</dbReference>
<keyword evidence="2 6" id="KW-0479">Metal-binding</keyword>
<sequence>MPESLRESGSSMRIRAAVLHAAPIERPYRDTHPLKLVELELDPPGPGEVLVRIEAAGLCHSDLSVVDGNRIRPVPMALGHEAAGVIAEVGPGVRDVSPGDHVVLVYVPSCGACRYCSSGRPALCPDAAAANGRGDLIRGGTRLRDLDGAEVRHHLGVSGFADHAVVDRNSVVVIDENVPLDTAALFGCAMLTGFGAVTHTASVRPGDSVAVLGLGGVGLAVVMSAAAAGAGEVLAIDPVPAKRELALELGATRACAPEEAPGGHDWVFEVVGSAAVLEQAYALTGRGGGTVSVGLPHPDARITLPALSIVAEGRSILGSYMGSAQPQQDIPAMLALWRAGRLPVEKLKSDDLPLEDINIALDALADGQAVRQILRPSAVSA</sequence>
<dbReference type="AlphaFoldDB" id="A0A4R8RU39"/>
<dbReference type="SMART" id="SM00829">
    <property type="entry name" value="PKS_ER"/>
    <property type="match status" value="1"/>
</dbReference>
<dbReference type="Pfam" id="PF08240">
    <property type="entry name" value="ADH_N"/>
    <property type="match status" value="1"/>
</dbReference>
<comment type="caution">
    <text evidence="8">The sequence shown here is derived from an EMBL/GenBank/DDBJ whole genome shotgun (WGS) entry which is preliminary data.</text>
</comment>
<dbReference type="Gene3D" id="3.90.180.10">
    <property type="entry name" value="Medium-chain alcohol dehydrogenases, catalytic domain"/>
    <property type="match status" value="1"/>
</dbReference>
<evidence type="ECO:0000259" key="7">
    <source>
        <dbReference type="SMART" id="SM00829"/>
    </source>
</evidence>
<dbReference type="SUPFAM" id="SSF51735">
    <property type="entry name" value="NAD(P)-binding Rossmann-fold domains"/>
    <property type="match status" value="1"/>
</dbReference>
<comment type="similarity">
    <text evidence="1 6">Belongs to the zinc-containing alcohol dehydrogenase family.</text>
</comment>
<dbReference type="InterPro" id="IPR011032">
    <property type="entry name" value="GroES-like_sf"/>
</dbReference>
<proteinExistence type="inferred from homology"/>
<dbReference type="Gene3D" id="3.40.50.720">
    <property type="entry name" value="NAD(P)-binding Rossmann-like Domain"/>
    <property type="match status" value="1"/>
</dbReference>
<protein>
    <submittedName>
        <fullName evidence="8">NDMA-dependent alcohol dehydrogenase</fullName>
        <ecNumber evidence="8">1.1.99.-</ecNumber>
    </submittedName>
</protein>
<evidence type="ECO:0000256" key="3">
    <source>
        <dbReference type="ARBA" id="ARBA00022833"/>
    </source>
</evidence>
<keyword evidence="3 6" id="KW-0862">Zinc</keyword>
<dbReference type="GO" id="GO:0051903">
    <property type="term" value="F:S-(hydroxymethyl)glutathione dehydrogenase [NAD(P)+] activity"/>
    <property type="evidence" value="ECO:0007669"/>
    <property type="project" value="TreeGrafter"/>
</dbReference>